<reference evidence="2" key="1">
    <citation type="submission" date="2023-05" db="EMBL/GenBank/DDBJ databases">
        <title>Comparative genomics of Bacillaceae isolates and their secondary metabolite potential.</title>
        <authorList>
            <person name="Song L."/>
            <person name="Nielsen L.J."/>
            <person name="Mohite O."/>
            <person name="Xu X."/>
            <person name="Weber T."/>
            <person name="Kovacs A.T."/>
        </authorList>
    </citation>
    <scope>NUCLEOTIDE SEQUENCE</scope>
    <source>
        <strain evidence="2">B2_4</strain>
    </source>
</reference>
<dbReference type="RefSeq" id="WP_283927599.1">
    <property type="nucleotide sequence ID" value="NZ_CP126084.1"/>
</dbReference>
<name>A0AA95IDQ4_9BACL</name>
<dbReference type="KEGG" id="pwn:QNH46_07790"/>
<dbReference type="Proteomes" id="UP001177943">
    <property type="component" value="Chromosome"/>
</dbReference>
<evidence type="ECO:0000313" key="2">
    <source>
        <dbReference type="EMBL" id="WHX50538.1"/>
    </source>
</evidence>
<proteinExistence type="predicted"/>
<organism evidence="2 3">
    <name type="scientific">Paenibacillus woosongensis</name>
    <dbReference type="NCBI Taxonomy" id="307580"/>
    <lineage>
        <taxon>Bacteria</taxon>
        <taxon>Bacillati</taxon>
        <taxon>Bacillota</taxon>
        <taxon>Bacilli</taxon>
        <taxon>Bacillales</taxon>
        <taxon>Paenibacillaceae</taxon>
        <taxon>Paenibacillus</taxon>
    </lineage>
</organism>
<keyword evidence="1" id="KW-0175">Coiled coil</keyword>
<protein>
    <submittedName>
        <fullName evidence="2">Uncharacterized protein</fullName>
    </submittedName>
</protein>
<gene>
    <name evidence="2" type="ORF">QNH46_07790</name>
</gene>
<dbReference type="EMBL" id="CP126084">
    <property type="protein sequence ID" value="WHX50538.1"/>
    <property type="molecule type" value="Genomic_DNA"/>
</dbReference>
<evidence type="ECO:0000256" key="1">
    <source>
        <dbReference type="SAM" id="Coils"/>
    </source>
</evidence>
<accession>A0AA95IDQ4</accession>
<dbReference type="AlphaFoldDB" id="A0AA95IDQ4"/>
<feature type="coiled-coil region" evidence="1">
    <location>
        <begin position="64"/>
        <end position="140"/>
    </location>
</feature>
<evidence type="ECO:0000313" key="3">
    <source>
        <dbReference type="Proteomes" id="UP001177943"/>
    </source>
</evidence>
<sequence length="179" mass="20955">MMDKRAQRELYLEHNPDVAKNIKDIDAQALKQVESYPMTKQKTFFEGYKPQFHFQHKDTELPSYSEMLMRVAKANDRADKAERALREQTEETAHWICKYNGDVSRFQRQKKELAAAEERADKAEAERDTAIQAYKEAMKTVYRGVETILQYIPKEAREAHGFDSFLASLYPDKEREPNG</sequence>